<feature type="transmembrane region" description="Helical" evidence="1">
    <location>
        <begin position="98"/>
        <end position="117"/>
    </location>
</feature>
<sequence>MPSLETVEPDESAPPRPRPGRSLLRDLLVAVAAGCAWWLVGFLPWLVHGAVDVFVGDRTGAFLAVPLTTGALTLLASGALLGGVVAGLAALINRAHPVEAAASGFVGTAVAAALALTQASGTVRDLAGGGFDSDDRVLRGLCLAVALITLAGWVIGTLALLSRRIGGGLALAVLAGVVPTWFVGLLVSSTSATEHLATITTVGRWAGAGVLACALVLVGIRPLVRLVWWPVAVAVAWLVGPAITAAGYLQVYLRPGGGLPDALPEALDATWDVFVAALAPSVRPVTPWIVAVAAAALVAVVVTARRPTDPAGS</sequence>
<dbReference type="OrthoDB" id="3747098at2"/>
<evidence type="ECO:0000256" key="1">
    <source>
        <dbReference type="SAM" id="Phobius"/>
    </source>
</evidence>
<feature type="transmembrane region" description="Helical" evidence="1">
    <location>
        <begin position="168"/>
        <end position="190"/>
    </location>
</feature>
<gene>
    <name evidence="2" type="ORF">CLV56_1980</name>
</gene>
<evidence type="ECO:0000313" key="3">
    <source>
        <dbReference type="Proteomes" id="UP000230842"/>
    </source>
</evidence>
<feature type="transmembrane region" description="Helical" evidence="1">
    <location>
        <begin position="27"/>
        <end position="47"/>
    </location>
</feature>
<keyword evidence="1" id="KW-0472">Membrane</keyword>
<accession>A0A0B2B2Q9</accession>
<keyword evidence="3" id="KW-1185">Reference proteome</keyword>
<comment type="caution">
    <text evidence="2">The sequence shown here is derived from an EMBL/GenBank/DDBJ whole genome shotgun (WGS) entry which is preliminary data.</text>
</comment>
<protein>
    <submittedName>
        <fullName evidence="2">Uncharacterized protein</fullName>
    </submittedName>
</protein>
<keyword evidence="1" id="KW-1133">Transmembrane helix</keyword>
<organism evidence="2 3">
    <name type="scientific">Mumia flava</name>
    <dbReference type="NCBI Taxonomy" id="1348852"/>
    <lineage>
        <taxon>Bacteria</taxon>
        <taxon>Bacillati</taxon>
        <taxon>Actinomycetota</taxon>
        <taxon>Actinomycetes</taxon>
        <taxon>Propionibacteriales</taxon>
        <taxon>Nocardioidaceae</taxon>
        <taxon>Mumia</taxon>
    </lineage>
</organism>
<dbReference type="AlphaFoldDB" id="A0A0B2B2Q9"/>
<feature type="transmembrane region" description="Helical" evidence="1">
    <location>
        <begin position="285"/>
        <end position="304"/>
    </location>
</feature>
<name>A0A0B2B2Q9_9ACTN</name>
<feature type="transmembrane region" description="Helical" evidence="1">
    <location>
        <begin position="67"/>
        <end position="91"/>
    </location>
</feature>
<dbReference type="Proteomes" id="UP000230842">
    <property type="component" value="Unassembled WGS sequence"/>
</dbReference>
<dbReference type="RefSeq" id="WP_039363443.1">
    <property type="nucleotide sequence ID" value="NZ_PGEZ01000001.1"/>
</dbReference>
<evidence type="ECO:0000313" key="2">
    <source>
        <dbReference type="EMBL" id="PJJ57742.1"/>
    </source>
</evidence>
<proteinExistence type="predicted"/>
<feature type="transmembrane region" description="Helical" evidence="1">
    <location>
        <begin position="202"/>
        <end position="220"/>
    </location>
</feature>
<feature type="transmembrane region" description="Helical" evidence="1">
    <location>
        <begin position="137"/>
        <end position="161"/>
    </location>
</feature>
<feature type="transmembrane region" description="Helical" evidence="1">
    <location>
        <begin position="227"/>
        <end position="249"/>
    </location>
</feature>
<keyword evidence="1" id="KW-0812">Transmembrane</keyword>
<reference evidence="2 3" key="1">
    <citation type="submission" date="2017-11" db="EMBL/GenBank/DDBJ databases">
        <title>Genomic Encyclopedia of Archaeal and Bacterial Type Strains, Phase II (KMG-II): From Individual Species to Whole Genera.</title>
        <authorList>
            <person name="Goeker M."/>
        </authorList>
    </citation>
    <scope>NUCLEOTIDE SEQUENCE [LARGE SCALE GENOMIC DNA]</scope>
    <source>
        <strain evidence="2 3">DSM 27763</strain>
    </source>
</reference>
<dbReference type="EMBL" id="PGEZ01000001">
    <property type="protein sequence ID" value="PJJ57742.1"/>
    <property type="molecule type" value="Genomic_DNA"/>
</dbReference>